<dbReference type="SUPFAM" id="SSF50969">
    <property type="entry name" value="YVTN repeat-like/Quinoprotein amine dehydrogenase"/>
    <property type="match status" value="1"/>
</dbReference>
<evidence type="ECO:0000256" key="1">
    <source>
        <dbReference type="PROSITE-ProRule" id="PRU00221"/>
    </source>
</evidence>
<dbReference type="EMBL" id="SJPN01000001">
    <property type="protein sequence ID" value="TWU08535.1"/>
    <property type="molecule type" value="Genomic_DNA"/>
</dbReference>
<feature type="domain" description="Peptidase C14 caspase" evidence="3">
    <location>
        <begin position="890"/>
        <end position="1114"/>
    </location>
</feature>
<dbReference type="GO" id="GO:0006508">
    <property type="term" value="P:proteolysis"/>
    <property type="evidence" value="ECO:0007669"/>
    <property type="project" value="InterPro"/>
</dbReference>
<keyword evidence="5" id="KW-1185">Reference proteome</keyword>
<dbReference type="SUPFAM" id="SSF50156">
    <property type="entry name" value="PDZ domain-like"/>
    <property type="match status" value="1"/>
</dbReference>
<dbReference type="Pfam" id="PF00400">
    <property type="entry name" value="WD40"/>
    <property type="match status" value="1"/>
</dbReference>
<dbReference type="PANTHER" id="PTHR48104">
    <property type="entry name" value="METACASPASE-4"/>
    <property type="match status" value="1"/>
</dbReference>
<sequence length="1129" mass="122947" precursor="true">MRLIWTFAALFSVTVIGVSTARAQIAIAGGDSSGNEVEESAAPADLNSKPRLLIETGAFNSQIRAIAFSGDGQYVGASTDSDIRIWEVETGELYHTIRGFSKEDSGIITSLAVDPQNNYLAVAVLTEHGSYVRTCALDNLDVTAGYWGNPEVPGQLGNGVTVGKRSARHLTFSGDGKYLAFVSTYLTPGENGFGLGSSYMLFDWEKDEMLLSEPVTELEEGEGYDELFGTSTLPQAGFFFGSNRYYIQPFFGEAYDAVADESVSYDASPELQWYGRLEDRVEQYYQNVDGFVGHGHGDVQKRKFAVAYSAKKNGRDYYQCDIFSGENASPTASYKGLLWAPSDVKVSYDGQRVAVGDALGNVYVLDSATGKPIFRSKSIADSMYAASLDQSKGILAFGNRPNSGADWKFNDYAKLKDGFDLRNRRLIESPEGDFPRAKTTLYGVTTTRMRNDKGQFVNVVAAGQEDFATTPFVKPFFTYTLAKGNHDNEVMMFRGGSVSLVADAIKIGAINPRPGVPGRGNSVAAGSIEKSSVASDVNLTKDDRFVTAAWTDGSVCIYRKSDFETRTLGRTPYAAVPTGSGTEFSHYANWRVSEIYDQNAVGDLRVGDIISGINGSMPFAFAGQFMNMQDGNEPGDVLDLTILRGDQEVVIPVTLLGNGVPSGSYVQPVLTFFTTKRGDWILFTPEGYYDASLGGHDLIGWKVNRGPDETANFFSARQLRQTLYRPDVIDQVIEAILNGDPDGARPDLNKVVSDEPRLPNAIASPTLDLRNQESFQSILPPTVAIQGAPEDGQVAGDKIKLTIVATPQNNLPVKSVVLLVNGRPPTGVLPKPQQNDDGSMTLVHTIALPEGRTDITAIATNSAASSSPSVVSLTRQGGDTSDVIKPKMFVLAIGVADYLIDDYDLQFAAKDATAFAAAFKSQEGKFYREVETKILTDAGATRSAIQDGMDWLYRSVTQNDIAVVFISGHGEVDSRKNFYFCNHETDAERLRATALSYTEIERMVQEMPCKILLFADTCHSGSTRGAKSLRDPWADLVSSEVGAIMFASSTVQEESLERDEWGHGAFTYAFLEAMRKKETDQTGDGYISITELELSIAERVRELTDGQQHPTTQKPPTIRNFNLAVSGTE</sequence>
<dbReference type="InterPro" id="IPR015943">
    <property type="entry name" value="WD40/YVTN_repeat-like_dom_sf"/>
</dbReference>
<dbReference type="AlphaFoldDB" id="A0A5C6B8E2"/>
<dbReference type="InterPro" id="IPR001680">
    <property type="entry name" value="WD40_rpt"/>
</dbReference>
<accession>A0A5C6B8E2</accession>
<keyword evidence="1" id="KW-0853">WD repeat</keyword>
<organism evidence="4 5">
    <name type="scientific">Stieleria varia</name>
    <dbReference type="NCBI Taxonomy" id="2528005"/>
    <lineage>
        <taxon>Bacteria</taxon>
        <taxon>Pseudomonadati</taxon>
        <taxon>Planctomycetota</taxon>
        <taxon>Planctomycetia</taxon>
        <taxon>Pirellulales</taxon>
        <taxon>Pirellulaceae</taxon>
        <taxon>Stieleria</taxon>
    </lineage>
</organism>
<dbReference type="SMART" id="SM00320">
    <property type="entry name" value="WD40"/>
    <property type="match status" value="4"/>
</dbReference>
<feature type="chain" id="PRO_5022692263" evidence="2">
    <location>
        <begin position="24"/>
        <end position="1129"/>
    </location>
</feature>
<comment type="caution">
    <text evidence="4">The sequence shown here is derived from an EMBL/GenBank/DDBJ whole genome shotgun (WGS) entry which is preliminary data.</text>
</comment>
<dbReference type="SUPFAM" id="SSF82171">
    <property type="entry name" value="DPP6 N-terminal domain-like"/>
    <property type="match status" value="1"/>
</dbReference>
<dbReference type="Pfam" id="PF00656">
    <property type="entry name" value="Peptidase_C14"/>
    <property type="match status" value="1"/>
</dbReference>
<dbReference type="GO" id="GO:0004197">
    <property type="term" value="F:cysteine-type endopeptidase activity"/>
    <property type="evidence" value="ECO:0007669"/>
    <property type="project" value="InterPro"/>
</dbReference>
<evidence type="ECO:0000259" key="3">
    <source>
        <dbReference type="Pfam" id="PF00656"/>
    </source>
</evidence>
<dbReference type="InterPro" id="IPR036034">
    <property type="entry name" value="PDZ_sf"/>
</dbReference>
<dbReference type="Proteomes" id="UP000320176">
    <property type="component" value="Unassembled WGS sequence"/>
</dbReference>
<reference evidence="4 5" key="1">
    <citation type="submission" date="2019-02" db="EMBL/GenBank/DDBJ databases">
        <title>Deep-cultivation of Planctomycetes and their phenomic and genomic characterization uncovers novel biology.</title>
        <authorList>
            <person name="Wiegand S."/>
            <person name="Jogler M."/>
            <person name="Boedeker C."/>
            <person name="Pinto D."/>
            <person name="Vollmers J."/>
            <person name="Rivas-Marin E."/>
            <person name="Kohn T."/>
            <person name="Peeters S.H."/>
            <person name="Heuer A."/>
            <person name="Rast P."/>
            <person name="Oberbeckmann S."/>
            <person name="Bunk B."/>
            <person name="Jeske O."/>
            <person name="Meyerdierks A."/>
            <person name="Storesund J.E."/>
            <person name="Kallscheuer N."/>
            <person name="Luecker S."/>
            <person name="Lage O.M."/>
            <person name="Pohl T."/>
            <person name="Merkel B.J."/>
            <person name="Hornburger P."/>
            <person name="Mueller R.-W."/>
            <person name="Bruemmer F."/>
            <person name="Labrenz M."/>
            <person name="Spormann A.M."/>
            <person name="Op Den Camp H."/>
            <person name="Overmann J."/>
            <person name="Amann R."/>
            <person name="Jetten M.S.M."/>
            <person name="Mascher T."/>
            <person name="Medema M.H."/>
            <person name="Devos D.P."/>
            <person name="Kaster A.-K."/>
            <person name="Ovreas L."/>
            <person name="Rohde M."/>
            <person name="Galperin M.Y."/>
            <person name="Jogler C."/>
        </authorList>
    </citation>
    <scope>NUCLEOTIDE SEQUENCE [LARGE SCALE GENOMIC DNA]</scope>
    <source>
        <strain evidence="4 5">Pla52n</strain>
    </source>
</reference>
<keyword evidence="2" id="KW-0732">Signal</keyword>
<dbReference type="PANTHER" id="PTHR48104:SF30">
    <property type="entry name" value="METACASPASE-1"/>
    <property type="match status" value="1"/>
</dbReference>
<evidence type="ECO:0000313" key="4">
    <source>
        <dbReference type="EMBL" id="TWU08535.1"/>
    </source>
</evidence>
<feature type="repeat" description="WD" evidence="1">
    <location>
        <begin position="56"/>
        <end position="96"/>
    </location>
</feature>
<feature type="signal peptide" evidence="2">
    <location>
        <begin position="1"/>
        <end position="23"/>
    </location>
</feature>
<dbReference type="Gene3D" id="2.130.10.10">
    <property type="entry name" value="YVTN repeat-like/Quinoprotein amine dehydrogenase"/>
    <property type="match status" value="1"/>
</dbReference>
<dbReference type="PROSITE" id="PS50082">
    <property type="entry name" value="WD_REPEATS_2"/>
    <property type="match status" value="1"/>
</dbReference>
<protein>
    <submittedName>
        <fullName evidence="4">Caspase domain protein</fullName>
    </submittedName>
</protein>
<evidence type="ECO:0000256" key="2">
    <source>
        <dbReference type="SAM" id="SignalP"/>
    </source>
</evidence>
<dbReference type="Gene3D" id="3.40.50.1460">
    <property type="match status" value="1"/>
</dbReference>
<dbReference type="InterPro" id="IPR011044">
    <property type="entry name" value="Quino_amine_DH_bsu"/>
</dbReference>
<dbReference type="InterPro" id="IPR011600">
    <property type="entry name" value="Pept_C14_caspase"/>
</dbReference>
<dbReference type="InterPro" id="IPR050452">
    <property type="entry name" value="Metacaspase"/>
</dbReference>
<dbReference type="InterPro" id="IPR029030">
    <property type="entry name" value="Caspase-like_dom_sf"/>
</dbReference>
<gene>
    <name evidence="4" type="ORF">Pla52n_11180</name>
</gene>
<proteinExistence type="predicted"/>
<name>A0A5C6B8E2_9BACT</name>
<dbReference type="GO" id="GO:0005737">
    <property type="term" value="C:cytoplasm"/>
    <property type="evidence" value="ECO:0007669"/>
    <property type="project" value="TreeGrafter"/>
</dbReference>
<evidence type="ECO:0000313" key="5">
    <source>
        <dbReference type="Proteomes" id="UP000320176"/>
    </source>
</evidence>
<dbReference type="Gene3D" id="2.30.42.10">
    <property type="match status" value="1"/>
</dbReference>
<dbReference type="SUPFAM" id="SSF52129">
    <property type="entry name" value="Caspase-like"/>
    <property type="match status" value="1"/>
</dbReference>